<accession>A0A1S8N5Y6</accession>
<dbReference type="Proteomes" id="UP000191154">
    <property type="component" value="Unassembled WGS sequence"/>
</dbReference>
<protein>
    <submittedName>
        <fullName evidence="2">Uncharacterized protein</fullName>
    </submittedName>
</protein>
<gene>
    <name evidence="2" type="ORF">CLOSAC_22300</name>
</gene>
<dbReference type="AlphaFoldDB" id="A0A1S8N5Y6"/>
<evidence type="ECO:0000313" key="2">
    <source>
        <dbReference type="EMBL" id="OOM11803.1"/>
    </source>
</evidence>
<keyword evidence="1" id="KW-0472">Membrane</keyword>
<comment type="caution">
    <text evidence="2">The sequence shown here is derived from an EMBL/GenBank/DDBJ whole genome shotgun (WGS) entry which is preliminary data.</text>
</comment>
<dbReference type="RefSeq" id="WP_278281513.1">
    <property type="nucleotide sequence ID" value="NZ_LZYZ01000004.1"/>
</dbReference>
<feature type="transmembrane region" description="Helical" evidence="1">
    <location>
        <begin position="21"/>
        <end position="42"/>
    </location>
</feature>
<sequence>MRKKKLKKEKLSKHRKALRQAKKLIPLFAAITTIVVNLINIFKR</sequence>
<keyword evidence="1" id="KW-1133">Transmembrane helix</keyword>
<organism evidence="2 3">
    <name type="scientific">Clostridium saccharobutylicum</name>
    <dbReference type="NCBI Taxonomy" id="169679"/>
    <lineage>
        <taxon>Bacteria</taxon>
        <taxon>Bacillati</taxon>
        <taxon>Bacillota</taxon>
        <taxon>Clostridia</taxon>
        <taxon>Eubacteriales</taxon>
        <taxon>Clostridiaceae</taxon>
        <taxon>Clostridium</taxon>
    </lineage>
</organism>
<keyword evidence="1" id="KW-0812">Transmembrane</keyword>
<evidence type="ECO:0000313" key="3">
    <source>
        <dbReference type="Proteomes" id="UP000191154"/>
    </source>
</evidence>
<reference evidence="2 3" key="1">
    <citation type="submission" date="2016-05" db="EMBL/GenBank/DDBJ databases">
        <title>Microbial solvent formation.</title>
        <authorList>
            <person name="Poehlein A."/>
            <person name="Montoya Solano J.D."/>
            <person name="Flitsch S."/>
            <person name="Krabben P."/>
            <person name="Duerre P."/>
            <person name="Daniel R."/>
        </authorList>
    </citation>
    <scope>NUCLEOTIDE SEQUENCE [LARGE SCALE GENOMIC DNA]</scope>
    <source>
        <strain evidence="2 3">L1-8</strain>
    </source>
</reference>
<evidence type="ECO:0000256" key="1">
    <source>
        <dbReference type="SAM" id="Phobius"/>
    </source>
</evidence>
<name>A0A1S8N5Y6_CLOSA</name>
<dbReference type="EMBL" id="LZYZ01000004">
    <property type="protein sequence ID" value="OOM11803.1"/>
    <property type="molecule type" value="Genomic_DNA"/>
</dbReference>
<proteinExistence type="predicted"/>